<dbReference type="PANTHER" id="PTHR40730:SF5">
    <property type="entry name" value="HTH CRO_C1-TYPE DOMAIN-CONTAINING PROTEIN"/>
    <property type="match status" value="1"/>
</dbReference>
<protein>
    <submittedName>
        <fullName evidence="2">Thiamine-phosphate synthase family protein</fullName>
    </submittedName>
</protein>
<dbReference type="Pfam" id="PF10120">
    <property type="entry name" value="ThiN"/>
    <property type="match status" value="1"/>
</dbReference>
<dbReference type="PROSITE" id="PS50943">
    <property type="entry name" value="HTH_CROC1"/>
    <property type="match status" value="1"/>
</dbReference>
<dbReference type="SUPFAM" id="SSF53639">
    <property type="entry name" value="AraD/HMP-PK domain-like"/>
    <property type="match status" value="1"/>
</dbReference>
<dbReference type="Gene3D" id="1.10.260.40">
    <property type="entry name" value="lambda repressor-like DNA-binding domains"/>
    <property type="match status" value="1"/>
</dbReference>
<dbReference type="PANTHER" id="PTHR40730">
    <property type="entry name" value="TRANSCRIPTIONAL REGULATOR PROTEIN-LIKE PROTEIN"/>
    <property type="match status" value="1"/>
</dbReference>
<dbReference type="InterPro" id="IPR001387">
    <property type="entry name" value="Cro/C1-type_HTH"/>
</dbReference>
<dbReference type="Proteomes" id="UP001596388">
    <property type="component" value="Unassembled WGS sequence"/>
</dbReference>
<dbReference type="CDD" id="cd00093">
    <property type="entry name" value="HTH_XRE"/>
    <property type="match status" value="1"/>
</dbReference>
<keyword evidence="3" id="KW-1185">Reference proteome</keyword>
<dbReference type="RefSeq" id="WP_276237861.1">
    <property type="nucleotide sequence ID" value="NZ_CP119989.1"/>
</dbReference>
<evidence type="ECO:0000313" key="2">
    <source>
        <dbReference type="EMBL" id="MFC7097646.1"/>
    </source>
</evidence>
<accession>A0ABD5X3B9</accession>
<dbReference type="InterPro" id="IPR010982">
    <property type="entry name" value="Lambda_DNA-bd_dom_sf"/>
</dbReference>
<sequence length="314" mass="33171">MRFVEEVVVDEFLPTVRSMLAEALRERDLTQREVADALGISQSAVSKYAHGEVATNDLVAGDDRVRETVAHVAEGLAEGDLSRVAALVELEVLIRRLEAGDLLADLHEAAMPELAGADYDFAVHDPDSDLRERERTLSSLRRGLRTLTAVSGFAGLIPHVGSNLVECVPDAVDIEDVAAVPGRIFDVKGTARVPSDPEFGVSEHVAGVLLSARAAGLDVRGAVNVRYDAALVEALADAGHPTVEFSPREYGETDPGAADDPVRAALASATVDRDAADAPETVVVYQTGGVGVEPVVYVLGPDAPAVARTVRDLL</sequence>
<comment type="caution">
    <text evidence="2">The sequence shown here is derived from an EMBL/GenBank/DDBJ whole genome shotgun (WGS) entry which is preliminary data.</text>
</comment>
<feature type="domain" description="HTH cro/C1-type" evidence="1">
    <location>
        <begin position="20"/>
        <end position="48"/>
    </location>
</feature>
<name>A0ABD5X3B9_9EURY</name>
<evidence type="ECO:0000313" key="3">
    <source>
        <dbReference type="Proteomes" id="UP001596388"/>
    </source>
</evidence>
<dbReference type="AlphaFoldDB" id="A0ABD5X3B9"/>
<dbReference type="SUPFAM" id="SSF47413">
    <property type="entry name" value="lambda repressor-like DNA-binding domains"/>
    <property type="match status" value="1"/>
</dbReference>
<dbReference type="Pfam" id="PF01381">
    <property type="entry name" value="HTH_3"/>
    <property type="match status" value="1"/>
</dbReference>
<dbReference type="EMBL" id="JBHTAG010000003">
    <property type="protein sequence ID" value="MFC7097646.1"/>
    <property type="molecule type" value="Genomic_DNA"/>
</dbReference>
<organism evidence="2 3">
    <name type="scientific">Halobaculum marinum</name>
    <dbReference type="NCBI Taxonomy" id="3031996"/>
    <lineage>
        <taxon>Archaea</taxon>
        <taxon>Methanobacteriati</taxon>
        <taxon>Methanobacteriota</taxon>
        <taxon>Stenosarchaea group</taxon>
        <taxon>Halobacteria</taxon>
        <taxon>Halobacteriales</taxon>
        <taxon>Haloferacaceae</taxon>
        <taxon>Halobaculum</taxon>
    </lineage>
</organism>
<reference evidence="2 3" key="1">
    <citation type="journal article" date="2019" name="Int. J. Syst. Evol. Microbiol.">
        <title>The Global Catalogue of Microorganisms (GCM) 10K type strain sequencing project: providing services to taxonomists for standard genome sequencing and annotation.</title>
        <authorList>
            <consortium name="The Broad Institute Genomics Platform"/>
            <consortium name="The Broad Institute Genome Sequencing Center for Infectious Disease"/>
            <person name="Wu L."/>
            <person name="Ma J."/>
        </authorList>
    </citation>
    <scope>NUCLEOTIDE SEQUENCE [LARGE SCALE GENOMIC DNA]</scope>
    <source>
        <strain evidence="2 3">DT55</strain>
    </source>
</reference>
<dbReference type="GeneID" id="79271445"/>
<dbReference type="InterPro" id="IPR036409">
    <property type="entry name" value="Aldolase_II/adducin_N_sf"/>
</dbReference>
<evidence type="ECO:0000259" key="1">
    <source>
        <dbReference type="PROSITE" id="PS50943"/>
    </source>
</evidence>
<proteinExistence type="predicted"/>
<dbReference type="InterPro" id="IPR019293">
    <property type="entry name" value="ThiN"/>
</dbReference>
<dbReference type="Gene3D" id="3.40.225.10">
    <property type="entry name" value="Class II aldolase/adducin N-terminal domain"/>
    <property type="match status" value="1"/>
</dbReference>
<gene>
    <name evidence="2" type="ORF">ACFQKD_10050</name>
</gene>